<dbReference type="Pfam" id="PF07441">
    <property type="entry name" value="BofA"/>
    <property type="match status" value="1"/>
</dbReference>
<dbReference type="EMBL" id="CP001710">
    <property type="protein sequence ID" value="ADL59222.1"/>
    <property type="molecule type" value="Genomic_DNA"/>
</dbReference>
<sequence>MEGFSFLVLIVVATFIIAGGLASLRILFGVGRKILALAGNIVLGIFLLFGVNILPFVNIPINPLTVLVAGFGGVTGVGILLIGNILGLV</sequence>
<dbReference type="AlphaFoldDB" id="D9PYC4"/>
<dbReference type="InterPro" id="IPR010001">
    <property type="entry name" value="BofA"/>
</dbReference>
<dbReference type="HOGENOM" id="CLU_188102_0_0_2"/>
<keyword evidence="1" id="KW-1133">Transmembrane helix</keyword>
<dbReference type="KEGG" id="mmg:MTBMA_c16430"/>
<gene>
    <name evidence="2" type="ordered locus">MTBMA_c16430</name>
</gene>
<organism evidence="2 3">
    <name type="scientific">Methanothermobacter marburgensis (strain ATCC BAA-927 / DSM 2133 / JCM 14651 / NBRC 100331 / OCM 82 / Marburg)</name>
    <name type="common">Methanobacterium thermoautotrophicum</name>
    <dbReference type="NCBI Taxonomy" id="79929"/>
    <lineage>
        <taxon>Archaea</taxon>
        <taxon>Methanobacteriati</taxon>
        <taxon>Methanobacteriota</taxon>
        <taxon>Methanomada group</taxon>
        <taxon>Methanobacteria</taxon>
        <taxon>Methanobacteriales</taxon>
        <taxon>Methanobacteriaceae</taxon>
        <taxon>Methanothermobacter</taxon>
    </lineage>
</organism>
<evidence type="ECO:0008006" key="4">
    <source>
        <dbReference type="Google" id="ProtNLM"/>
    </source>
</evidence>
<keyword evidence="1" id="KW-0812">Transmembrane</keyword>
<reference evidence="2 3" key="2">
    <citation type="journal article" date="2010" name="J. Bacteriol.">
        <title>Complete genome sequence of Methanothermobacter marburgensis, a methanoarchaeon model organism.</title>
        <authorList>
            <person name="Liesegang H."/>
            <person name="Kaster A.K."/>
            <person name="Wiezer A."/>
            <person name="Goenrich M."/>
            <person name="Wollherr A."/>
            <person name="Seedorf H."/>
            <person name="Gottschalk G."/>
            <person name="Thauer R.K."/>
        </authorList>
    </citation>
    <scope>NUCLEOTIDE SEQUENCE [LARGE SCALE GENOMIC DNA]</scope>
    <source>
        <strain evidence="3">ATCC BAA-927 / DSM 2133 / JCM 14651 / NBRC 100331 / OCM 82 / Marburg</strain>
    </source>
</reference>
<feature type="transmembrane region" description="Helical" evidence="1">
    <location>
        <begin position="6"/>
        <end position="27"/>
    </location>
</feature>
<reference key="1">
    <citation type="submission" date="2009-08" db="EMBL/GenBank/DDBJ databases">
        <title>The genome sequence of Methanothermobacter marburgensis.</title>
        <authorList>
            <person name="Kaster A."/>
            <person name="Seedorf H."/>
            <person name="Goenrich M."/>
            <person name="Wiezer A."/>
            <person name="Liesegang H."/>
            <person name="Thauer R."/>
            <person name="Gottschalk G."/>
        </authorList>
    </citation>
    <scope>NUCLEOTIDE SEQUENCE</scope>
    <source>
        <strain>Marburg</strain>
    </source>
</reference>
<evidence type="ECO:0000313" key="2">
    <source>
        <dbReference type="EMBL" id="ADL59222.1"/>
    </source>
</evidence>
<dbReference type="GeneID" id="9705352"/>
<proteinExistence type="predicted"/>
<name>D9PYC4_METTM</name>
<evidence type="ECO:0000256" key="1">
    <source>
        <dbReference type="SAM" id="Phobius"/>
    </source>
</evidence>
<accession>D9PYC4</accession>
<dbReference type="Proteomes" id="UP000000345">
    <property type="component" value="Chromosome"/>
</dbReference>
<dbReference type="STRING" id="79929.MTBMA_c16430"/>
<dbReference type="OrthoDB" id="379603at2157"/>
<protein>
    <recommendedName>
        <fullName evidence="4">SigmaK-factor processing regulatory BofA</fullName>
    </recommendedName>
</protein>
<dbReference type="GeneID" id="41327225"/>
<keyword evidence="3" id="KW-1185">Reference proteome</keyword>
<dbReference type="RefSeq" id="WP_013296432.1">
    <property type="nucleotide sequence ID" value="NC_014408.1"/>
</dbReference>
<evidence type="ECO:0000313" key="3">
    <source>
        <dbReference type="Proteomes" id="UP000000345"/>
    </source>
</evidence>
<feature type="transmembrane region" description="Helical" evidence="1">
    <location>
        <begin position="34"/>
        <end position="54"/>
    </location>
</feature>
<feature type="transmembrane region" description="Helical" evidence="1">
    <location>
        <begin position="66"/>
        <end position="88"/>
    </location>
</feature>
<dbReference type="PaxDb" id="79929-MTBMA_c16430"/>
<keyword evidence="1" id="KW-0472">Membrane</keyword>